<gene>
    <name evidence="3" type="ORF">WMSIL1_LOCUS13138</name>
</gene>
<evidence type="ECO:0000256" key="1">
    <source>
        <dbReference type="SAM" id="MobiDB-lite"/>
    </source>
</evidence>
<feature type="non-terminal residue" evidence="3">
    <location>
        <position position="114"/>
    </location>
</feature>
<dbReference type="AlphaFoldDB" id="A0A564Z8W9"/>
<dbReference type="EMBL" id="CABIJS010000689">
    <property type="protein sequence ID" value="VUZ55224.1"/>
    <property type="molecule type" value="Genomic_DNA"/>
</dbReference>
<organism evidence="3 4">
    <name type="scientific">Hymenolepis diminuta</name>
    <name type="common">Rat tapeworm</name>
    <dbReference type="NCBI Taxonomy" id="6216"/>
    <lineage>
        <taxon>Eukaryota</taxon>
        <taxon>Metazoa</taxon>
        <taxon>Spiralia</taxon>
        <taxon>Lophotrochozoa</taxon>
        <taxon>Platyhelminthes</taxon>
        <taxon>Cestoda</taxon>
        <taxon>Eucestoda</taxon>
        <taxon>Cyclophyllidea</taxon>
        <taxon>Hymenolepididae</taxon>
        <taxon>Hymenolepis</taxon>
    </lineage>
</organism>
<dbReference type="Pfam" id="PF06466">
    <property type="entry name" value="PCAF_N"/>
    <property type="match status" value="1"/>
</dbReference>
<feature type="region of interest" description="Disordered" evidence="1">
    <location>
        <begin position="95"/>
        <end position="114"/>
    </location>
</feature>
<evidence type="ECO:0000313" key="3">
    <source>
        <dbReference type="EMBL" id="VUZ55224.1"/>
    </source>
</evidence>
<name>A0A564Z8W9_HYMDI</name>
<protein>
    <recommendedName>
        <fullName evidence="2">PCAF N-terminal domain-containing protein</fullName>
    </recommendedName>
</protein>
<sequence length="114" mass="13117">VLKVLPYIPCQQLDCKCGNWSPVKSEDSSFTCAHCNHLHYAEIYSPEVSSWIESLAVQMVEDLETLYLLCSDEEDIETRQLYFCMLKRLRKALASRSHPHVDDLPPFERPSVAT</sequence>
<reference evidence="3 4" key="1">
    <citation type="submission" date="2019-07" db="EMBL/GenBank/DDBJ databases">
        <authorList>
            <person name="Jastrzebski P J."/>
            <person name="Paukszto L."/>
            <person name="Jastrzebski P J."/>
        </authorList>
    </citation>
    <scope>NUCLEOTIDE SEQUENCE [LARGE SCALE GENOMIC DNA]</scope>
    <source>
        <strain evidence="3 4">WMS-il1</strain>
    </source>
</reference>
<accession>A0A564Z8W9</accession>
<evidence type="ECO:0000313" key="4">
    <source>
        <dbReference type="Proteomes" id="UP000321570"/>
    </source>
</evidence>
<dbReference type="GO" id="GO:0005634">
    <property type="term" value="C:nucleus"/>
    <property type="evidence" value="ECO:0007669"/>
    <property type="project" value="InterPro"/>
</dbReference>
<dbReference type="InterPro" id="IPR009464">
    <property type="entry name" value="PCAF_N"/>
</dbReference>
<dbReference type="GO" id="GO:0006355">
    <property type="term" value="P:regulation of DNA-templated transcription"/>
    <property type="evidence" value="ECO:0007669"/>
    <property type="project" value="InterPro"/>
</dbReference>
<proteinExistence type="predicted"/>
<evidence type="ECO:0000259" key="2">
    <source>
        <dbReference type="Pfam" id="PF06466"/>
    </source>
</evidence>
<feature type="non-terminal residue" evidence="3">
    <location>
        <position position="1"/>
    </location>
</feature>
<keyword evidence="4" id="KW-1185">Reference proteome</keyword>
<dbReference type="Proteomes" id="UP000321570">
    <property type="component" value="Unassembled WGS sequence"/>
</dbReference>
<dbReference type="GO" id="GO:0004402">
    <property type="term" value="F:histone acetyltransferase activity"/>
    <property type="evidence" value="ECO:0007669"/>
    <property type="project" value="InterPro"/>
</dbReference>
<feature type="domain" description="PCAF N-terminal" evidence="2">
    <location>
        <begin position="2"/>
        <end position="113"/>
    </location>
</feature>